<keyword evidence="4" id="KW-0808">Transferase</keyword>
<dbReference type="PANTHER" id="PTHR30627">
    <property type="entry name" value="PEPTIDOGLYCAN D,D-TRANSPEPTIDASE"/>
    <property type="match status" value="1"/>
</dbReference>
<dbReference type="AlphaFoldDB" id="A0A1M6BNS4"/>
<dbReference type="Gene3D" id="3.90.1310.10">
    <property type="entry name" value="Penicillin-binding protein 2a (Domain 2)"/>
    <property type="match status" value="1"/>
</dbReference>
<dbReference type="GO" id="GO:0016740">
    <property type="term" value="F:transferase activity"/>
    <property type="evidence" value="ECO:0007669"/>
    <property type="project" value="UniProtKB-KW"/>
</dbReference>
<proteinExistence type="predicted"/>
<dbReference type="RefSeq" id="WP_072867152.1">
    <property type="nucleotide sequence ID" value="NZ_FQZM01000005.1"/>
</dbReference>
<dbReference type="InterPro" id="IPR054120">
    <property type="entry name" value="PBPA_dimer"/>
</dbReference>
<feature type="domain" description="Penicillin-binding protein transpeptidase" evidence="2">
    <location>
        <begin position="150"/>
        <end position="467"/>
    </location>
</feature>
<evidence type="ECO:0000259" key="2">
    <source>
        <dbReference type="Pfam" id="PF00905"/>
    </source>
</evidence>
<dbReference type="InterPro" id="IPR050515">
    <property type="entry name" value="Beta-lactam/transpept"/>
</dbReference>
<accession>A0A1M6BNS4</accession>
<dbReference type="SUPFAM" id="SSF56601">
    <property type="entry name" value="beta-lactamase/transpeptidase-like"/>
    <property type="match status" value="1"/>
</dbReference>
<dbReference type="GO" id="GO:0071555">
    <property type="term" value="P:cell wall organization"/>
    <property type="evidence" value="ECO:0007669"/>
    <property type="project" value="TreeGrafter"/>
</dbReference>
<dbReference type="InterPro" id="IPR012338">
    <property type="entry name" value="Beta-lactam/transpept-like"/>
</dbReference>
<dbReference type="Pfam" id="PF21922">
    <property type="entry name" value="PBP_dimer_2"/>
    <property type="match status" value="1"/>
</dbReference>
<evidence type="ECO:0000313" key="5">
    <source>
        <dbReference type="Proteomes" id="UP000184529"/>
    </source>
</evidence>
<dbReference type="InterPro" id="IPR001460">
    <property type="entry name" value="PCN-bd_Tpept"/>
</dbReference>
<reference evidence="5" key="1">
    <citation type="submission" date="2016-11" db="EMBL/GenBank/DDBJ databases">
        <authorList>
            <person name="Varghese N."/>
            <person name="Submissions S."/>
        </authorList>
    </citation>
    <scope>NUCLEOTIDE SEQUENCE [LARGE SCALE GENOMIC DNA]</scope>
    <source>
        <strain evidence="5">DSM 16057</strain>
    </source>
</reference>
<evidence type="ECO:0000256" key="1">
    <source>
        <dbReference type="SAM" id="Phobius"/>
    </source>
</evidence>
<dbReference type="Proteomes" id="UP000184529">
    <property type="component" value="Unassembled WGS sequence"/>
</dbReference>
<keyword evidence="1" id="KW-0812">Transmembrane</keyword>
<dbReference type="SUPFAM" id="SSF56519">
    <property type="entry name" value="Penicillin binding protein dimerisation domain"/>
    <property type="match status" value="1"/>
</dbReference>
<evidence type="ECO:0000313" key="4">
    <source>
        <dbReference type="EMBL" id="SHI50385.1"/>
    </source>
</evidence>
<feature type="domain" description="Penicillin binding protein A dimerisation" evidence="3">
    <location>
        <begin position="52"/>
        <end position="129"/>
    </location>
</feature>
<dbReference type="PANTHER" id="PTHR30627:SF24">
    <property type="entry name" value="PENICILLIN-BINDING PROTEIN 4B"/>
    <property type="match status" value="1"/>
</dbReference>
<dbReference type="InterPro" id="IPR036138">
    <property type="entry name" value="PBP_dimer_sf"/>
</dbReference>
<keyword evidence="5" id="KW-1185">Reference proteome</keyword>
<sequence length="476" mass="50933">MKTNIRRLSYLILGSFVLLSFYIGYINVFLGPALTTDPHNRRLAAYEAKVHRGTIYDRRGTVLAKSQKGRRSYPLGKDAAQVVGFISHRYGRTGLESAYDRYLLAMTDEDKIEMIIDRLLGRSRVGNDVVVTLDARLQQLAMRLLGNRRGAVVALDPRNGEILALASSPSYDPNAIGQPAGRSPDGKVLTVYDLLQQDKRAPLLNRATQGAYPPGSTFKLITAAGALTTNPEVIKRIFNCQGSLIIDGFRLADTAAHGEVDLRRALAVSCNTTFARLGLEMGAERFYQTARAFGLTLNPWAGGLPEVAYRPGALTPPEKMNKPQLGSSAIGQGEVLVNPFQMALVAAAIANDGVIMHPHLLARVQDPQGGVLLQSTPRPWLTAVSPEVAGVIKEAMVNVVREGTGRGAALSGITVAGKTGSAQNPKGETHAWFVGFAPAERPRVVVAVIVENGGAGGVVAAPIAREMFRAVLTAGP</sequence>
<organism evidence="4 5">
    <name type="scientific">Desulfofundulus thermosubterraneus DSM 16057</name>
    <dbReference type="NCBI Taxonomy" id="1121432"/>
    <lineage>
        <taxon>Bacteria</taxon>
        <taxon>Bacillati</taxon>
        <taxon>Bacillota</taxon>
        <taxon>Clostridia</taxon>
        <taxon>Eubacteriales</taxon>
        <taxon>Peptococcaceae</taxon>
        <taxon>Desulfofundulus</taxon>
    </lineage>
</organism>
<dbReference type="Pfam" id="PF00905">
    <property type="entry name" value="Transpeptidase"/>
    <property type="match status" value="1"/>
</dbReference>
<dbReference type="GO" id="GO:0071972">
    <property type="term" value="F:peptidoglycan L,D-transpeptidase activity"/>
    <property type="evidence" value="ECO:0007669"/>
    <property type="project" value="TreeGrafter"/>
</dbReference>
<keyword evidence="1" id="KW-1133">Transmembrane helix</keyword>
<dbReference type="GO" id="GO:0005886">
    <property type="term" value="C:plasma membrane"/>
    <property type="evidence" value="ECO:0007669"/>
    <property type="project" value="TreeGrafter"/>
</dbReference>
<protein>
    <submittedName>
        <fullName evidence="4">Peptidoglycan glycosyltransferase</fullName>
    </submittedName>
</protein>
<dbReference type="STRING" id="1121432.SAMN02745219_00460"/>
<name>A0A1M6BNS4_9FIRM</name>
<dbReference type="EMBL" id="FQZM01000005">
    <property type="protein sequence ID" value="SHI50385.1"/>
    <property type="molecule type" value="Genomic_DNA"/>
</dbReference>
<gene>
    <name evidence="4" type="ORF">SAMN02745219_00460</name>
</gene>
<dbReference type="Gene3D" id="3.40.710.10">
    <property type="entry name" value="DD-peptidase/beta-lactamase superfamily"/>
    <property type="match status" value="1"/>
</dbReference>
<dbReference type="GO" id="GO:0008658">
    <property type="term" value="F:penicillin binding"/>
    <property type="evidence" value="ECO:0007669"/>
    <property type="project" value="InterPro"/>
</dbReference>
<dbReference type="OrthoDB" id="9804124at2"/>
<evidence type="ECO:0000259" key="3">
    <source>
        <dbReference type="Pfam" id="PF21922"/>
    </source>
</evidence>
<feature type="transmembrane region" description="Helical" evidence="1">
    <location>
        <begin position="12"/>
        <end position="34"/>
    </location>
</feature>
<keyword evidence="1" id="KW-0472">Membrane</keyword>